<keyword evidence="1" id="KW-0472">Membrane</keyword>
<sequence>MEMSLGYTDRAGPEKVKFWPVYLCFLIFGIIVPFSKAEFNLTTLLLSLFVSLLVGALAVNLMIMLFNAGNSDLRQTSSQFAREAVSTGMLFMIPFTILAILAQFILGWNAVMPFASAAIMTTAATAGTEVMKKGAQGIKNLLIPTALAFVLSTGWMMLIGILP</sequence>
<organism evidence="2">
    <name type="scientific">hydrocarbon metagenome</name>
    <dbReference type="NCBI Taxonomy" id="938273"/>
    <lineage>
        <taxon>unclassified sequences</taxon>
        <taxon>metagenomes</taxon>
        <taxon>ecological metagenomes</taxon>
    </lineage>
</organism>
<keyword evidence="1" id="KW-0812">Transmembrane</keyword>
<feature type="transmembrane region" description="Helical" evidence="1">
    <location>
        <begin position="84"/>
        <end position="105"/>
    </location>
</feature>
<evidence type="ECO:0000256" key="1">
    <source>
        <dbReference type="SAM" id="Phobius"/>
    </source>
</evidence>
<evidence type="ECO:0000313" key="2">
    <source>
        <dbReference type="EMBL" id="KUG04049.1"/>
    </source>
</evidence>
<dbReference type="EMBL" id="LNQE01001861">
    <property type="protein sequence ID" value="KUG04049.1"/>
    <property type="molecule type" value="Genomic_DNA"/>
</dbReference>
<name>A0A0W8E6L3_9ZZZZ</name>
<protein>
    <recommendedName>
        <fullName evidence="3">Yip1 domain-containing protein</fullName>
    </recommendedName>
</protein>
<comment type="caution">
    <text evidence="2">The sequence shown here is derived from an EMBL/GenBank/DDBJ whole genome shotgun (WGS) entry which is preliminary data.</text>
</comment>
<keyword evidence="1" id="KW-1133">Transmembrane helix</keyword>
<feature type="transmembrane region" description="Helical" evidence="1">
    <location>
        <begin position="142"/>
        <end position="162"/>
    </location>
</feature>
<gene>
    <name evidence="2" type="ORF">ASZ90_018575</name>
</gene>
<accession>A0A0W8E6L3</accession>
<feature type="transmembrane region" description="Helical" evidence="1">
    <location>
        <begin position="16"/>
        <end position="35"/>
    </location>
</feature>
<feature type="transmembrane region" description="Helical" evidence="1">
    <location>
        <begin position="41"/>
        <end position="63"/>
    </location>
</feature>
<dbReference type="AlphaFoldDB" id="A0A0W8E6L3"/>
<proteinExistence type="predicted"/>
<reference evidence="2" key="1">
    <citation type="journal article" date="2015" name="Proc. Natl. Acad. Sci. U.S.A.">
        <title>Networks of energetic and metabolic interactions define dynamics in microbial communities.</title>
        <authorList>
            <person name="Embree M."/>
            <person name="Liu J.K."/>
            <person name="Al-Bassam M.M."/>
            <person name="Zengler K."/>
        </authorList>
    </citation>
    <scope>NUCLEOTIDE SEQUENCE</scope>
</reference>
<evidence type="ECO:0008006" key="3">
    <source>
        <dbReference type="Google" id="ProtNLM"/>
    </source>
</evidence>